<dbReference type="SUPFAM" id="SSF53335">
    <property type="entry name" value="S-adenosyl-L-methionine-dependent methyltransferases"/>
    <property type="match status" value="1"/>
</dbReference>
<name>A0ABS9AIL2_9GAMM</name>
<dbReference type="Gene3D" id="2.20.25.110">
    <property type="entry name" value="S-adenosyl-L-methionine-dependent methyltransferases"/>
    <property type="match status" value="1"/>
</dbReference>
<keyword evidence="3" id="KW-1185">Reference proteome</keyword>
<gene>
    <name evidence="2" type="ORF">HOP51_16070</name>
</gene>
<keyword evidence="2" id="KW-0808">Transferase</keyword>
<dbReference type="EMBL" id="JABFTT010000012">
    <property type="protein sequence ID" value="MCE8021613.1"/>
    <property type="molecule type" value="Genomic_DNA"/>
</dbReference>
<organism evidence="2 3">
    <name type="scientific">Billgrantia zhangzhouensis</name>
    <dbReference type="NCBI Taxonomy" id="2733481"/>
    <lineage>
        <taxon>Bacteria</taxon>
        <taxon>Pseudomonadati</taxon>
        <taxon>Pseudomonadota</taxon>
        <taxon>Gammaproteobacteria</taxon>
        <taxon>Oceanospirillales</taxon>
        <taxon>Halomonadaceae</taxon>
        <taxon>Billgrantia</taxon>
    </lineage>
</organism>
<dbReference type="GO" id="GO:0008168">
    <property type="term" value="F:methyltransferase activity"/>
    <property type="evidence" value="ECO:0007669"/>
    <property type="project" value="UniProtKB-KW"/>
</dbReference>
<accession>A0ABS9AIL2</accession>
<proteinExistence type="predicted"/>
<dbReference type="GO" id="GO:0032259">
    <property type="term" value="P:methylation"/>
    <property type="evidence" value="ECO:0007669"/>
    <property type="project" value="UniProtKB-KW"/>
</dbReference>
<evidence type="ECO:0000313" key="3">
    <source>
        <dbReference type="Proteomes" id="UP001320122"/>
    </source>
</evidence>
<dbReference type="Gene3D" id="3.40.50.150">
    <property type="entry name" value="Vaccinia Virus protein VP39"/>
    <property type="match status" value="1"/>
</dbReference>
<dbReference type="InterPro" id="IPR041698">
    <property type="entry name" value="Methyltransf_25"/>
</dbReference>
<dbReference type="CDD" id="cd02440">
    <property type="entry name" value="AdoMet_MTases"/>
    <property type="match status" value="1"/>
</dbReference>
<protein>
    <submittedName>
        <fullName evidence="2">Class I SAM-dependent methyltransferase</fullName>
    </submittedName>
</protein>
<reference evidence="2 3" key="1">
    <citation type="journal article" date="2021" name="Front. Microbiol.">
        <title>Aerobic Denitrification and Heterotrophic Sulfur Oxidation in the Genus Halomonas Revealed by Six Novel Species Characterizations and Genome-Based Analysis.</title>
        <authorList>
            <person name="Wang L."/>
            <person name="Shao Z."/>
        </authorList>
    </citation>
    <scope>NUCLEOTIDE SEQUENCE [LARGE SCALE GENOMIC DNA]</scope>
    <source>
        <strain evidence="2 3">MCCC 1A11036</strain>
    </source>
</reference>
<dbReference type="InterPro" id="IPR029063">
    <property type="entry name" value="SAM-dependent_MTases_sf"/>
</dbReference>
<evidence type="ECO:0000313" key="2">
    <source>
        <dbReference type="EMBL" id="MCE8021613.1"/>
    </source>
</evidence>
<evidence type="ECO:0000259" key="1">
    <source>
        <dbReference type="Pfam" id="PF13649"/>
    </source>
</evidence>
<sequence length="248" mass="28396">MDNRYGSLAAWVYDLDKPIGRSFGDIEFYGRQLEGCSGAILEPAVGNGRIFIPLLEQGLRMVGFDASEEMLVRCQEHCASRELTAVLSHQRFEAFHYSERFEAIIVPAGSFQLLNFEQARVTLLRFHEHLMPDGRLLLDLDAADSLIEDKGGQRSWPVGESELLTLAASPPEVDYLAQRTHALLRYEHWVEGRLVLSELERFSLRWWGLQELTLLLEQLGFTHVRLYGDYSEEPPRQGCQMITVEARR</sequence>
<keyword evidence="2" id="KW-0489">Methyltransferase</keyword>
<feature type="domain" description="Methyltransferase" evidence="1">
    <location>
        <begin position="40"/>
        <end position="134"/>
    </location>
</feature>
<dbReference type="Pfam" id="PF13649">
    <property type="entry name" value="Methyltransf_25"/>
    <property type="match status" value="1"/>
</dbReference>
<dbReference type="Proteomes" id="UP001320122">
    <property type="component" value="Unassembled WGS sequence"/>
</dbReference>
<comment type="caution">
    <text evidence="2">The sequence shown here is derived from an EMBL/GenBank/DDBJ whole genome shotgun (WGS) entry which is preliminary data.</text>
</comment>